<dbReference type="PANTHER" id="PTHR34293:SF1">
    <property type="entry name" value="HTH-TYPE TRANSCRIPTIONAL REGULATOR TRMBL2"/>
    <property type="match status" value="1"/>
</dbReference>
<proteinExistence type="predicted"/>
<comment type="caution">
    <text evidence="2">The sequence shown here is derived from an EMBL/GenBank/DDBJ whole genome shotgun (WGS) entry which is preliminary data.</text>
</comment>
<evidence type="ECO:0000259" key="1">
    <source>
        <dbReference type="Pfam" id="PF01978"/>
    </source>
</evidence>
<feature type="domain" description="Transcription regulator TrmB N-terminal" evidence="1">
    <location>
        <begin position="9"/>
        <end position="75"/>
    </location>
</feature>
<reference evidence="2 3" key="1">
    <citation type="submission" date="2017-08" db="EMBL/GenBank/DDBJ databases">
        <title>Mechanisms for carbon and nitrogen cycling indicate functional differentiation within the Candidate Phyla Radiation.</title>
        <authorList>
            <person name="Danczak R.E."/>
            <person name="Johnston M.D."/>
            <person name="Kenah C."/>
            <person name="Slattery M."/>
            <person name="Wrighton K.C."/>
            <person name="Wilkins M.J."/>
        </authorList>
    </citation>
    <scope>NUCLEOTIDE SEQUENCE [LARGE SCALE GENOMIC DNA]</scope>
    <source>
        <strain evidence="2">Gr01-1014_85</strain>
    </source>
</reference>
<gene>
    <name evidence="2" type="ORF">CEO22_476</name>
</gene>
<dbReference type="PANTHER" id="PTHR34293">
    <property type="entry name" value="HTH-TYPE TRANSCRIPTIONAL REGULATOR TRMBL2"/>
    <property type="match status" value="1"/>
</dbReference>
<evidence type="ECO:0000313" key="2">
    <source>
        <dbReference type="EMBL" id="TSC65456.1"/>
    </source>
</evidence>
<dbReference type="InterPro" id="IPR002831">
    <property type="entry name" value="Tscrpt_reg_TrmB_N"/>
</dbReference>
<dbReference type="EMBL" id="VMFD01000042">
    <property type="protein sequence ID" value="TSC65456.1"/>
    <property type="molecule type" value="Genomic_DNA"/>
</dbReference>
<dbReference type="SUPFAM" id="SSF46785">
    <property type="entry name" value="Winged helix' DNA-binding domain"/>
    <property type="match status" value="1"/>
</dbReference>
<dbReference type="Gene3D" id="1.10.10.10">
    <property type="entry name" value="Winged helix-like DNA-binding domain superfamily/Winged helix DNA-binding domain"/>
    <property type="match status" value="1"/>
</dbReference>
<sequence>MKYTKLLTLLGLNKNEADLYLISLQLGPSTAIQLAQKVGVTRQMIYTLLPQLIEQGLMKETAHSSKRLFQAIGPEVLNDRVKNIADQVKEAVPILKTREAANSSVPILSVYENPISMREWYRRFMNEAKEGDQLFIWATNKTWLSADPDFLEEFLAFKKKNKIKDYILAPNTPESRAQAEKLKEEQPYAEYRFTDSWWHTNAEKWLWKDSVSYLTINENATNLIVLESKALAEIEYYNFRQIWHQLKP</sequence>
<evidence type="ECO:0000313" key="3">
    <source>
        <dbReference type="Proteomes" id="UP000316253"/>
    </source>
</evidence>
<protein>
    <submittedName>
        <fullName evidence="2">TrmB family transcriptional regulator</fullName>
    </submittedName>
</protein>
<dbReference type="AlphaFoldDB" id="A0A554JAT9"/>
<name>A0A554JAT9_9BACT</name>
<accession>A0A554JAT9</accession>
<dbReference type="InterPro" id="IPR036390">
    <property type="entry name" value="WH_DNA-bd_sf"/>
</dbReference>
<dbReference type="InterPro" id="IPR051797">
    <property type="entry name" value="TrmB-like"/>
</dbReference>
<dbReference type="Pfam" id="PF01978">
    <property type="entry name" value="TrmB"/>
    <property type="match status" value="1"/>
</dbReference>
<dbReference type="Proteomes" id="UP000316253">
    <property type="component" value="Unassembled WGS sequence"/>
</dbReference>
<organism evidence="2 3">
    <name type="scientific">Candidatus Berkelbacteria bacterium Gr01-1014_85</name>
    <dbReference type="NCBI Taxonomy" id="2017150"/>
    <lineage>
        <taxon>Bacteria</taxon>
        <taxon>Candidatus Berkelbacteria</taxon>
    </lineage>
</organism>
<dbReference type="InterPro" id="IPR036388">
    <property type="entry name" value="WH-like_DNA-bd_sf"/>
</dbReference>